<sequence length="1477" mass="160457">MNSCVVPLHSQIKRIAILLFLIAFQCTQANAYSPTFNAPKKLKSNVLDCGASIALTIGDLDGDGNRDMVVGDENGFVWFYKNTGQDNSPIFTTGVKLTSSTSDLQVGRYATPQLVNWDTDNLWDLVIGDELGNVWLYKNKGNLQFDSGTLLTDNSGEIDAGAYSTPYLVDYNGDGKLDLIVGNNEGYIWYYPKQYDKQSTVFGTGTRLRAMKTGTMTEMTVNSRAAPIFSDWNEDGLKDMIVGDIDGYLNYFRNTGTKLSPAFGTASVKIKANNLDMDVGWEAKPVIIDWDMDGKKDVLIGDKTGQITLFRNTGLLNSNPQFSSGSKIQGQGEEAVDYLDVGGFSSPVVVDWNGDDRKDLVVGDELGNISVYLNLATNKFPIFGAGFNIQTSGTTTTGNLDIGCNSMPDIVDWNEDGRKDMVIGDGYGKIWIYPNIGTDRDPVFGTGTILQKTVIKDVYDSKLKKMVGTATYEDIDVGDNASVAVFDWNNDHAMDIVVGNKNGDIGVFLNTGSNKQPMFGTYTPLLSAGTNINVRRYAVPFVCDWNNDGRKDLLVGSGDGVVYLYLNQGTDAAPVFPLAYSLFSIDRNIIDVGENSTPTLMDWNDDGYQDLLIGNKAGEVFLCLGNITNSLPSIEIQTPVGTQSQSVSVFYILRDKDSDSINISPEYSTNGGQNWKQATPSGGDGQASLFSTPGGVEHVFVWDALADLGKATSSYQVIFRITPRDTDDGLPAKTSDFIVDTITVPKKSLITIGGAVLDVGENAKPFVVDWDNDSRKDLLVGNRLGEIYFLKNVGIDNNPLFTIATRISSGASNLDVGYYASPVAVFDWDNDGKKDLIVGDEYGNVNYFRNTGVDDSPSFNYGVQVGNGTRSIVNVGGHSTPFVYDWNNDGKKDLVVGKFDGSIDVFINIGTDNNPAFGSATSIIIGTGTNLNMGNNSTVFMIDWNGDNKKDIIIGNKDGKVFQMLNYGTDNLPLFYRPTPITIDGEVIDVGNYSAPVVCDWNNDGVKDMLVGNEDGQVTLYLLSAGRVNTLPRVEINTPSGEAFGSVTIAYYLRDDQWDICSLKAKYSTDGLVWKDASVIGETGLTSSPNGESHEIIWLSGKDMPSTSTQVWLSITPSDGKGDGSSSQVSFMLNNVNTYPEITEITIVGTASGCVGITFKVRDIDNNSVNVGVEYSIGNVWKKASVMGTTSGLLSGVTATITWLSTVDEPLKSGNYRIRLTPSDYQGKGTPTISREFSLDQLNYSSKIIAKGTTPTLTFSPTKLAIAKPFDEDVLAMSEILNTGLPQMETYPELDNTTRRITINGLTSSKPIHSFQATLTIPYGTMTNYETEQSLQMYELQDGRWVRIGGSVDINANEVSQLITHSGIYRIGLSIPATKSLKESVWIAPNPFKPNDGKPETGTDKVVFGNLKEGARVKIYTISGELVKDSGTIPDGSGKWDWYVKNEDGEVVGSGIYIYAISCGDEAAVIEKLAVIR</sequence>
<protein>
    <recommendedName>
        <fullName evidence="5">FlgD Ig-like domain-containing protein</fullName>
    </recommendedName>
</protein>
<dbReference type="PANTHER" id="PTHR44103:SF1">
    <property type="entry name" value="PROPROTEIN CONVERTASE P"/>
    <property type="match status" value="1"/>
</dbReference>
<dbReference type="STRING" id="1817895.AUJ95_04385"/>
<accession>A0A1J5EBB1</accession>
<dbReference type="InterPro" id="IPR028994">
    <property type="entry name" value="Integrin_alpha_N"/>
</dbReference>
<dbReference type="Pfam" id="PF13517">
    <property type="entry name" value="FG-GAP_3"/>
    <property type="match status" value="4"/>
</dbReference>
<dbReference type="InterPro" id="IPR013517">
    <property type="entry name" value="FG-GAP"/>
</dbReference>
<dbReference type="Proteomes" id="UP000183085">
    <property type="component" value="Unassembled WGS sequence"/>
</dbReference>
<evidence type="ECO:0008006" key="5">
    <source>
        <dbReference type="Google" id="ProtNLM"/>
    </source>
</evidence>
<dbReference type="PANTHER" id="PTHR44103">
    <property type="entry name" value="PROPROTEIN CONVERTASE P"/>
    <property type="match status" value="1"/>
</dbReference>
<evidence type="ECO:0000256" key="1">
    <source>
        <dbReference type="ARBA" id="ARBA00022729"/>
    </source>
</evidence>
<comment type="caution">
    <text evidence="3">The sequence shown here is derived from an EMBL/GenBank/DDBJ whole genome shotgun (WGS) entry which is preliminary data.</text>
</comment>
<gene>
    <name evidence="3" type="ORF">AUJ95_04385</name>
</gene>
<feature type="signal peptide" evidence="2">
    <location>
        <begin position="1"/>
        <end position="31"/>
    </location>
</feature>
<evidence type="ECO:0000313" key="3">
    <source>
        <dbReference type="EMBL" id="OIP40582.1"/>
    </source>
</evidence>
<feature type="chain" id="PRO_5012294995" description="FlgD Ig-like domain-containing protein" evidence="2">
    <location>
        <begin position="32"/>
        <end position="1477"/>
    </location>
</feature>
<name>A0A1J5EBB1_9BACT</name>
<dbReference type="EMBL" id="MNYI01000115">
    <property type="protein sequence ID" value="OIP40582.1"/>
    <property type="molecule type" value="Genomic_DNA"/>
</dbReference>
<evidence type="ECO:0000256" key="2">
    <source>
        <dbReference type="SAM" id="SignalP"/>
    </source>
</evidence>
<evidence type="ECO:0000313" key="4">
    <source>
        <dbReference type="Proteomes" id="UP000183085"/>
    </source>
</evidence>
<dbReference type="Gene3D" id="2.130.10.130">
    <property type="entry name" value="Integrin alpha, N-terminal"/>
    <property type="match status" value="5"/>
</dbReference>
<reference evidence="3 4" key="1">
    <citation type="journal article" date="2016" name="Environ. Microbiol.">
        <title>Genomic resolution of a cold subsurface aquifer community provides metabolic insights for novel microbes adapted to high CO concentrations.</title>
        <authorList>
            <person name="Probst A.J."/>
            <person name="Castelle C.J."/>
            <person name="Singh A."/>
            <person name="Brown C.T."/>
            <person name="Anantharaman K."/>
            <person name="Sharon I."/>
            <person name="Hug L.A."/>
            <person name="Burstein D."/>
            <person name="Emerson J.B."/>
            <person name="Thomas B.C."/>
            <person name="Banfield J.F."/>
        </authorList>
    </citation>
    <scope>NUCLEOTIDE SEQUENCE [LARGE SCALE GENOMIC DNA]</scope>
    <source>
        <strain evidence="3">CG2_30_40_21</strain>
    </source>
</reference>
<dbReference type="SUPFAM" id="SSF69318">
    <property type="entry name" value="Integrin alpha N-terminal domain"/>
    <property type="match status" value="4"/>
</dbReference>
<keyword evidence="1 2" id="KW-0732">Signal</keyword>
<dbReference type="Gene3D" id="2.60.40.4070">
    <property type="match status" value="1"/>
</dbReference>
<organism evidence="3 4">
    <name type="scientific">Candidatus Desantisbacteria bacterium CG2_30_40_21</name>
    <dbReference type="NCBI Taxonomy" id="1817895"/>
    <lineage>
        <taxon>Bacteria</taxon>
        <taxon>Candidatus Desantisiibacteriota</taxon>
    </lineage>
</organism>
<proteinExistence type="predicted"/>